<dbReference type="InterPro" id="IPR036514">
    <property type="entry name" value="SGNH_hydro_sf"/>
</dbReference>
<dbReference type="SUPFAM" id="SSF52266">
    <property type="entry name" value="SGNH hydrolase"/>
    <property type="match status" value="1"/>
</dbReference>
<dbReference type="Gene3D" id="3.40.50.1110">
    <property type="entry name" value="SGNH hydrolase"/>
    <property type="match status" value="1"/>
</dbReference>
<evidence type="ECO:0000259" key="1">
    <source>
        <dbReference type="Pfam" id="PF13472"/>
    </source>
</evidence>
<gene>
    <name evidence="2" type="ORF">E2558_02010</name>
</gene>
<evidence type="ECO:0000313" key="3">
    <source>
        <dbReference type="Proteomes" id="UP000297459"/>
    </source>
</evidence>
<reference evidence="2 3" key="1">
    <citation type="submission" date="2019-04" db="EMBL/GenBank/DDBJ databases">
        <title>Genomic characterization of Staphylococcus petrasii strains.</title>
        <authorList>
            <person name="Vrbovska V."/>
            <person name="Kovarovic V."/>
            <person name="Maslanova I."/>
            <person name="Indrakova A."/>
            <person name="Petras P."/>
            <person name="Sedo O."/>
            <person name="Svec P."/>
            <person name="Fisarova L."/>
            <person name="Sedlacek I."/>
            <person name="Doskar J."/>
            <person name="Pantucek R."/>
        </authorList>
    </citation>
    <scope>NUCLEOTIDE SEQUENCE [LARGE SCALE GENOMIC DNA]</scope>
    <source>
        <strain evidence="2 3">CCM 8529</strain>
    </source>
</reference>
<dbReference type="InterPro" id="IPR051532">
    <property type="entry name" value="Ester_Hydrolysis_Enzymes"/>
</dbReference>
<proteinExistence type="predicted"/>
<evidence type="ECO:0000313" key="2">
    <source>
        <dbReference type="EMBL" id="TGN28428.1"/>
    </source>
</evidence>
<dbReference type="PANTHER" id="PTHR30383">
    <property type="entry name" value="THIOESTERASE 1/PROTEASE 1/LYSOPHOSPHOLIPASE L1"/>
    <property type="match status" value="1"/>
</dbReference>
<dbReference type="Gene3D" id="2.60.120.1360">
    <property type="match status" value="1"/>
</dbReference>
<dbReference type="EMBL" id="SRPJ01000001">
    <property type="protein sequence ID" value="TGN28428.1"/>
    <property type="molecule type" value="Genomic_DNA"/>
</dbReference>
<dbReference type="RefSeq" id="WP_126565312.1">
    <property type="nucleotide sequence ID" value="NZ_BMCY01000001.1"/>
</dbReference>
<dbReference type="Pfam" id="PF13472">
    <property type="entry name" value="Lipase_GDSL_2"/>
    <property type="match status" value="1"/>
</dbReference>
<dbReference type="AlphaFoldDB" id="A0A4Z1BDS8"/>
<dbReference type="InterPro" id="IPR013830">
    <property type="entry name" value="SGNH_hydro"/>
</dbReference>
<protein>
    <submittedName>
        <fullName evidence="2">Phage tail protein</fullName>
    </submittedName>
</protein>
<sequence length="747" mass="83032">MGRKVINPLWNRDNLLDLNNNFEELYSQMKEVSKISATIAADNKLSPEQFKDLQITLNGLLKKGELSVNDINYNLGKIGLNELSDEVIKAMSGDAKVNAVVADNSITTPKLNSEAVSTEKTAFIKTGKNIFRLQEVIQNKIVSYTTGEVSDAQSFATSQFEPIFPNTVYTQSAPEVIAFYDINKKFISGLKKDSASAPRTFTTPENAFYIRTSATTPTSIQTYQIEPGNQSTSYEDYYRYIDYLKTDIKNGSINSEQLKEGSITLDKLSFINTSPNKFDKSTAQKGYYIQPTTGVLFTNVTYYASDFINIKGASKISKTNNQNLYAFYDKNKNYISNKAESSQTVSVPKDAVYIKISGKVADLDKDMLVLDEELPSSYVPYAAFIPNKFLGGNDNESVVDNYGKQFMKTYTSDISKQLNASYNGKAEIAFLGDSWIQGGEFKAGDRLTLPLRERLTKTYEDGGIGFVGLANNHLGNGPLSVTLNGNWTEYDAHMDIGPQAKGLDTAMVESSTAGDSIKVQFYEELDFYEVHTLNNGTWRYNIDGGEWKTVDASKQEVTPINMTLGKHTINIEIVNGKVTFIGSYAYKGKRGIVIHKIGNGGLKGSHMTATDRDNYIKQIKRCRANTFGILLGTNDMSANVPIEDYKKDLKEIISRIKTAKPLASIFLVAPSGNQYDGNKLHTMEDYSNAQLQLAKELNIAHVSLYRNLGDFNTTKSNGLMYKDGVHPNENGGFAISNVVYDRLLRLF</sequence>
<dbReference type="Proteomes" id="UP000297459">
    <property type="component" value="Unassembled WGS sequence"/>
</dbReference>
<organism evidence="2 3">
    <name type="scientific">Staphylococcus pragensis</name>
    <dbReference type="NCBI Taxonomy" id="1611836"/>
    <lineage>
        <taxon>Bacteria</taxon>
        <taxon>Bacillati</taxon>
        <taxon>Bacillota</taxon>
        <taxon>Bacilli</taxon>
        <taxon>Bacillales</taxon>
        <taxon>Staphylococcaceae</taxon>
        <taxon>Staphylococcus</taxon>
    </lineage>
</organism>
<comment type="caution">
    <text evidence="2">The sequence shown here is derived from an EMBL/GenBank/DDBJ whole genome shotgun (WGS) entry which is preliminary data.</text>
</comment>
<accession>A0A4Z1BDS8</accession>
<feature type="domain" description="SGNH hydrolase-type esterase" evidence="1">
    <location>
        <begin position="610"/>
        <end position="731"/>
    </location>
</feature>
<name>A0A4Z1BDS8_9STAP</name>
<keyword evidence="3" id="KW-1185">Reference proteome</keyword>